<dbReference type="OrthoDB" id="5786478at2"/>
<keyword evidence="3" id="KW-1185">Reference proteome</keyword>
<dbReference type="PRINTS" id="PR00081">
    <property type="entry name" value="GDHRDH"/>
</dbReference>
<proteinExistence type="predicted"/>
<sequence length="282" mass="30136">MQRQVLITGGNSGIGYEMAAALVENGDHVIIASRDLAKSQAAADAIAKAAGTTGELGTIEALALDLADLGDVDRFAARLSERLTRLDVAILNAGLYTHGTRALDNGLEAMIGIMHFGHFRLMQGLRGLLEATPGARVVVTASIAHRIGRIRFDTFEAPNKHRAAIQAYAQAKLANILFTRELAERLGEADVRVNCFHPGAIATGIWTELPGPIRKLFGAVLTDTKSGADTGIWLARDDDALAHQGAYLVGRKPATISKAAADKRLARTLWSETEKRLARLVG</sequence>
<dbReference type="SUPFAM" id="SSF51735">
    <property type="entry name" value="NAD(P)-binding Rossmann-fold domains"/>
    <property type="match status" value="1"/>
</dbReference>
<dbReference type="PANTHER" id="PTHR43157:SF31">
    <property type="entry name" value="PHOSPHATIDYLINOSITOL-GLYCAN BIOSYNTHESIS CLASS F PROTEIN"/>
    <property type="match status" value="1"/>
</dbReference>
<gene>
    <name evidence="2" type="ORF">SAJA_09305</name>
</gene>
<reference evidence="2 3" key="1">
    <citation type="submission" date="2013-10" db="EMBL/GenBank/DDBJ databases">
        <title>Salinisphaera japonica YTM-1 Genome Sequencing.</title>
        <authorList>
            <person name="Lai Q."/>
            <person name="Li C."/>
            <person name="Shao Z."/>
        </authorList>
    </citation>
    <scope>NUCLEOTIDE SEQUENCE [LARGE SCALE GENOMIC DNA]</scope>
    <source>
        <strain evidence="2 3">YTM-1</strain>
    </source>
</reference>
<dbReference type="Pfam" id="PF00106">
    <property type="entry name" value="adh_short"/>
    <property type="match status" value="1"/>
</dbReference>
<accession>A0A423PPJ7</accession>
<dbReference type="GO" id="GO:0016491">
    <property type="term" value="F:oxidoreductase activity"/>
    <property type="evidence" value="ECO:0007669"/>
    <property type="project" value="UniProtKB-KW"/>
</dbReference>
<dbReference type="RefSeq" id="WP_123658362.1">
    <property type="nucleotide sequence ID" value="NZ_AYKG01000026.1"/>
</dbReference>
<dbReference type="AlphaFoldDB" id="A0A423PPJ7"/>
<dbReference type="PANTHER" id="PTHR43157">
    <property type="entry name" value="PHOSPHATIDYLINOSITOL-GLYCAN BIOSYNTHESIS CLASS F PROTEIN-RELATED"/>
    <property type="match status" value="1"/>
</dbReference>
<protein>
    <submittedName>
        <fullName evidence="2">Short-chain dehydrogenase</fullName>
    </submittedName>
</protein>
<organism evidence="2 3">
    <name type="scientific">Salinisphaera japonica YTM-1</name>
    <dbReference type="NCBI Taxonomy" id="1209778"/>
    <lineage>
        <taxon>Bacteria</taxon>
        <taxon>Pseudomonadati</taxon>
        <taxon>Pseudomonadota</taxon>
        <taxon>Gammaproteobacteria</taxon>
        <taxon>Salinisphaerales</taxon>
        <taxon>Salinisphaeraceae</taxon>
        <taxon>Salinisphaera</taxon>
    </lineage>
</organism>
<dbReference type="InterPro" id="IPR002347">
    <property type="entry name" value="SDR_fam"/>
</dbReference>
<name>A0A423PPJ7_9GAMM</name>
<evidence type="ECO:0000313" key="2">
    <source>
        <dbReference type="EMBL" id="ROO27507.1"/>
    </source>
</evidence>
<dbReference type="EMBL" id="AYKG01000026">
    <property type="protein sequence ID" value="ROO27507.1"/>
    <property type="molecule type" value="Genomic_DNA"/>
</dbReference>
<comment type="caution">
    <text evidence="2">The sequence shown here is derived from an EMBL/GenBank/DDBJ whole genome shotgun (WGS) entry which is preliminary data.</text>
</comment>
<dbReference type="Gene3D" id="3.40.50.720">
    <property type="entry name" value="NAD(P)-binding Rossmann-like Domain"/>
    <property type="match status" value="1"/>
</dbReference>
<evidence type="ECO:0000313" key="3">
    <source>
        <dbReference type="Proteomes" id="UP000285310"/>
    </source>
</evidence>
<evidence type="ECO:0000256" key="1">
    <source>
        <dbReference type="ARBA" id="ARBA00023002"/>
    </source>
</evidence>
<dbReference type="InterPro" id="IPR036291">
    <property type="entry name" value="NAD(P)-bd_dom_sf"/>
</dbReference>
<dbReference type="Proteomes" id="UP000285310">
    <property type="component" value="Unassembled WGS sequence"/>
</dbReference>
<keyword evidence="1" id="KW-0560">Oxidoreductase</keyword>
<dbReference type="InParanoid" id="A0A423PPJ7"/>